<accession>A0A397S8L8</accession>
<proteinExistence type="predicted"/>
<dbReference type="Proteomes" id="UP000265703">
    <property type="component" value="Unassembled WGS sequence"/>
</dbReference>
<reference evidence="1 2" key="1">
    <citation type="submission" date="2018-06" db="EMBL/GenBank/DDBJ databases">
        <title>Comparative genomics reveals the genomic features of Rhizophagus irregularis, R. cerebriforme, R. diaphanum and Gigaspora rosea, and their symbiotic lifestyle signature.</title>
        <authorList>
            <person name="Morin E."/>
            <person name="San Clemente H."/>
            <person name="Chen E.C.H."/>
            <person name="De La Providencia I."/>
            <person name="Hainaut M."/>
            <person name="Kuo A."/>
            <person name="Kohler A."/>
            <person name="Murat C."/>
            <person name="Tang N."/>
            <person name="Roy S."/>
            <person name="Loubradou J."/>
            <person name="Henrissat B."/>
            <person name="Grigoriev I.V."/>
            <person name="Corradi N."/>
            <person name="Roux C."/>
            <person name="Martin F.M."/>
        </authorList>
    </citation>
    <scope>NUCLEOTIDE SEQUENCE [LARGE SCALE GENOMIC DNA]</scope>
    <source>
        <strain evidence="1 2">DAOM 227022</strain>
    </source>
</reference>
<name>A0A397S8L8_9GLOM</name>
<sequence>MLLTSLISVHSVVFAFAPGTITSSSGNCVLSSILLSFLMSIFAIAPGTIETSSFNLETTVLTEVALIFVTQLVADSLGSRKFIYIRKIRLNQKL</sequence>
<evidence type="ECO:0000313" key="2">
    <source>
        <dbReference type="Proteomes" id="UP000265703"/>
    </source>
</evidence>
<evidence type="ECO:0000313" key="1">
    <source>
        <dbReference type="EMBL" id="RIA79081.1"/>
    </source>
</evidence>
<gene>
    <name evidence="1" type="ORF">C1645_794932</name>
</gene>
<dbReference type="EMBL" id="QKYT01001579">
    <property type="protein sequence ID" value="RIA79081.1"/>
    <property type="molecule type" value="Genomic_DNA"/>
</dbReference>
<comment type="caution">
    <text evidence="1">The sequence shown here is derived from an EMBL/GenBank/DDBJ whole genome shotgun (WGS) entry which is preliminary data.</text>
</comment>
<organism evidence="1 2">
    <name type="scientific">Glomus cerebriforme</name>
    <dbReference type="NCBI Taxonomy" id="658196"/>
    <lineage>
        <taxon>Eukaryota</taxon>
        <taxon>Fungi</taxon>
        <taxon>Fungi incertae sedis</taxon>
        <taxon>Mucoromycota</taxon>
        <taxon>Glomeromycotina</taxon>
        <taxon>Glomeromycetes</taxon>
        <taxon>Glomerales</taxon>
        <taxon>Glomeraceae</taxon>
        <taxon>Glomus</taxon>
    </lineage>
</organism>
<dbReference type="AlphaFoldDB" id="A0A397S8L8"/>
<protein>
    <submittedName>
        <fullName evidence="1">Uncharacterized protein</fullName>
    </submittedName>
</protein>
<keyword evidence="2" id="KW-1185">Reference proteome</keyword>
<feature type="non-terminal residue" evidence="1">
    <location>
        <position position="94"/>
    </location>
</feature>